<dbReference type="KEGG" id="dze:Dd1591_3397"/>
<name>C6CIP4_DICC1</name>
<dbReference type="CDD" id="cd03808">
    <property type="entry name" value="GT4_CapM-like"/>
    <property type="match status" value="1"/>
</dbReference>
<reference evidence="2 3" key="1">
    <citation type="submission" date="2009-06" db="EMBL/GenBank/DDBJ databases">
        <title>Complete sequence of Dickeya zeae Ech1591.</title>
        <authorList>
            <consortium name="US DOE Joint Genome Institute"/>
            <person name="Lucas S."/>
            <person name="Copeland A."/>
            <person name="Lapidus A."/>
            <person name="Glavina del Rio T."/>
            <person name="Tice H."/>
            <person name="Bruce D."/>
            <person name="Goodwin L."/>
            <person name="Pitluck S."/>
            <person name="Chertkov O."/>
            <person name="Brettin T."/>
            <person name="Detter J.C."/>
            <person name="Han C."/>
            <person name="Larimer F."/>
            <person name="Land M."/>
            <person name="Hauser L."/>
            <person name="Kyrpides N."/>
            <person name="Ovchinnikova G."/>
            <person name="Balakrishnan V."/>
            <person name="Glasner J."/>
            <person name="Perna N.T."/>
        </authorList>
    </citation>
    <scope>NUCLEOTIDE SEQUENCE [LARGE SCALE GENOMIC DNA]</scope>
    <source>
        <strain evidence="2 3">Ech1591</strain>
    </source>
</reference>
<dbReference type="GeneID" id="45081441"/>
<dbReference type="CAZy" id="GT4">
    <property type="family name" value="Glycosyltransferase Family 4"/>
</dbReference>
<keyword evidence="2" id="KW-0808">Transferase</keyword>
<dbReference type="EMBL" id="CP001655">
    <property type="protein sequence ID" value="ACT08212.1"/>
    <property type="molecule type" value="Genomic_DNA"/>
</dbReference>
<dbReference type="SUPFAM" id="SSF53756">
    <property type="entry name" value="UDP-Glycosyltransferase/glycogen phosphorylase"/>
    <property type="match status" value="1"/>
</dbReference>
<dbReference type="RefSeq" id="WP_012771059.1">
    <property type="nucleotide sequence ID" value="NC_012912.1"/>
</dbReference>
<evidence type="ECO:0000259" key="1">
    <source>
        <dbReference type="Pfam" id="PF00534"/>
    </source>
</evidence>
<gene>
    <name evidence="2" type="ordered locus">Dd1591_3397</name>
</gene>
<protein>
    <submittedName>
        <fullName evidence="2">Glycosyl transferase group 1</fullName>
    </submittedName>
</protein>
<dbReference type="Pfam" id="PF00534">
    <property type="entry name" value="Glycos_transf_1"/>
    <property type="match status" value="1"/>
</dbReference>
<sequence length="381" mass="43363">MKIVIIGTTAESMIRFRKDFIELLCCNGHEVYAFANDYDEITRENIESLGAIPVDYVFSRAGFNPFLDVLHTYKLFSKIKNINPDVVLSYFSKPAIFGTIAAKLARVKNCHAMLEGLGFYFTESQDSLSIKKKLLKRVIVLLYKFSFRYVDSLILLNVDDKNELLIKENIRVKNAHILGGIGLNMVEYPYVPPPTNPVSFIFVARFLKEKGVYEFIQAAKTIKKKYPSVHFYMLGQLDLSNPGSLRVEDMNKLRCDNIIEFPGYVKNVQEWLARASVFVLPSYREGFPRSTQEAMAIGRAVITCDVPGCRETVIDGVNGFLIPAYSSDMLVQRMLCFIHDPQIITRMGMESYKIARDNFDSVAVNAKLIKMLQLDIGRPPR</sequence>
<dbReference type="Gene3D" id="3.40.50.2000">
    <property type="entry name" value="Glycogen Phosphorylase B"/>
    <property type="match status" value="2"/>
</dbReference>
<dbReference type="PANTHER" id="PTHR12526">
    <property type="entry name" value="GLYCOSYLTRANSFERASE"/>
    <property type="match status" value="1"/>
</dbReference>
<organism evidence="2 3">
    <name type="scientific">Dickeya chrysanthemi (strain Ech1591)</name>
    <name type="common">Dickeya zeae (strain Ech1591)</name>
    <dbReference type="NCBI Taxonomy" id="561229"/>
    <lineage>
        <taxon>Bacteria</taxon>
        <taxon>Pseudomonadati</taxon>
        <taxon>Pseudomonadota</taxon>
        <taxon>Gammaproteobacteria</taxon>
        <taxon>Enterobacterales</taxon>
        <taxon>Pectobacteriaceae</taxon>
        <taxon>Dickeya</taxon>
    </lineage>
</organism>
<dbReference type="eggNOG" id="COG0438">
    <property type="taxonomic scope" value="Bacteria"/>
</dbReference>
<dbReference type="OrthoDB" id="9775208at2"/>
<dbReference type="GO" id="GO:0016757">
    <property type="term" value="F:glycosyltransferase activity"/>
    <property type="evidence" value="ECO:0007669"/>
    <property type="project" value="InterPro"/>
</dbReference>
<dbReference type="HOGENOM" id="CLU_009583_8_1_6"/>
<dbReference type="STRING" id="561229.Dd1591_3397"/>
<proteinExistence type="predicted"/>
<dbReference type="InterPro" id="IPR001296">
    <property type="entry name" value="Glyco_trans_1"/>
</dbReference>
<dbReference type="Proteomes" id="UP000002735">
    <property type="component" value="Chromosome"/>
</dbReference>
<dbReference type="GO" id="GO:1901135">
    <property type="term" value="P:carbohydrate derivative metabolic process"/>
    <property type="evidence" value="ECO:0007669"/>
    <property type="project" value="UniProtKB-ARBA"/>
</dbReference>
<evidence type="ECO:0000313" key="2">
    <source>
        <dbReference type="EMBL" id="ACT08212.1"/>
    </source>
</evidence>
<evidence type="ECO:0000313" key="3">
    <source>
        <dbReference type="Proteomes" id="UP000002735"/>
    </source>
</evidence>
<feature type="domain" description="Glycosyl transferase family 1" evidence="1">
    <location>
        <begin position="194"/>
        <end position="350"/>
    </location>
</feature>
<dbReference type="PANTHER" id="PTHR12526:SF638">
    <property type="entry name" value="SPORE COAT PROTEIN SA"/>
    <property type="match status" value="1"/>
</dbReference>
<dbReference type="AlphaFoldDB" id="C6CIP4"/>
<accession>C6CIP4</accession>